<dbReference type="OrthoDB" id="2066087at2"/>
<reference evidence="1 2" key="1">
    <citation type="submission" date="2019-02" db="EMBL/GenBank/DDBJ databases">
        <title>Pedobacter sp. RP-3-11 sp. nov., isolated from Arctic soil.</title>
        <authorList>
            <person name="Dahal R.H."/>
        </authorList>
    </citation>
    <scope>NUCLEOTIDE SEQUENCE [LARGE SCALE GENOMIC DNA]</scope>
    <source>
        <strain evidence="1 2">RP-3-11</strain>
    </source>
</reference>
<proteinExistence type="predicted"/>
<protein>
    <submittedName>
        <fullName evidence="1">Uncharacterized protein</fullName>
    </submittedName>
</protein>
<evidence type="ECO:0000313" key="1">
    <source>
        <dbReference type="EMBL" id="TCD12089.1"/>
    </source>
</evidence>
<gene>
    <name evidence="1" type="ORF">EZ449_03460</name>
</gene>
<dbReference type="Proteomes" id="UP000291485">
    <property type="component" value="Unassembled WGS sequence"/>
</dbReference>
<comment type="caution">
    <text evidence="1">The sequence shown here is derived from an EMBL/GenBank/DDBJ whole genome shotgun (WGS) entry which is preliminary data.</text>
</comment>
<dbReference type="EMBL" id="SJSN01000002">
    <property type="protein sequence ID" value="TCD12089.1"/>
    <property type="molecule type" value="Genomic_DNA"/>
</dbReference>
<keyword evidence="2" id="KW-1185">Reference proteome</keyword>
<accession>A0A4R0P861</accession>
<dbReference type="AlphaFoldDB" id="A0A4R0P861"/>
<name>A0A4R0P861_9SPHI</name>
<organism evidence="1 2">
    <name type="scientific">Pedobacter frigidisoli</name>
    <dbReference type="NCBI Taxonomy" id="2530455"/>
    <lineage>
        <taxon>Bacteria</taxon>
        <taxon>Pseudomonadati</taxon>
        <taxon>Bacteroidota</taxon>
        <taxon>Sphingobacteriia</taxon>
        <taxon>Sphingobacteriales</taxon>
        <taxon>Sphingobacteriaceae</taxon>
        <taxon>Pedobacter</taxon>
    </lineage>
</organism>
<dbReference type="RefSeq" id="WP_131556569.1">
    <property type="nucleotide sequence ID" value="NZ_SJSN01000002.1"/>
</dbReference>
<evidence type="ECO:0000313" key="2">
    <source>
        <dbReference type="Proteomes" id="UP000291485"/>
    </source>
</evidence>
<sequence length="223" mass="25896">MDQKQYATHLASLVEGIDVDLENDNLSDEFFAYFQCFMPNGANAEKIFEPLKNGQDLFARILPIYQATNEKTMQQYSEGVSPGYFCPNPSADNAELENLGKQHIQNLLFFAKFMEDDELQEMLNKVNEVVILAAEEALEDDYLNAYLYDAVSDWGLENEAENGFISILSEAYYSINSDYYLSYYLQYPAFKNKPKQDFLKPYFEIWKAGYYCKLDKTKLLIYK</sequence>